<dbReference type="EMBL" id="FTOL01000001">
    <property type="protein sequence ID" value="SIS60038.1"/>
    <property type="molecule type" value="Genomic_DNA"/>
</dbReference>
<accession>A0A1N7KEK2</accession>
<organism evidence="1 2">
    <name type="scientific">Chryseobacterium ureilyticum</name>
    <dbReference type="NCBI Taxonomy" id="373668"/>
    <lineage>
        <taxon>Bacteria</taxon>
        <taxon>Pseudomonadati</taxon>
        <taxon>Bacteroidota</taxon>
        <taxon>Flavobacteriia</taxon>
        <taxon>Flavobacteriales</taxon>
        <taxon>Weeksellaceae</taxon>
        <taxon>Chryseobacterium group</taxon>
        <taxon>Chryseobacterium</taxon>
    </lineage>
</organism>
<evidence type="ECO:0000313" key="2">
    <source>
        <dbReference type="Proteomes" id="UP000186744"/>
    </source>
</evidence>
<keyword evidence="2" id="KW-1185">Reference proteome</keyword>
<dbReference type="Proteomes" id="UP000186744">
    <property type="component" value="Unassembled WGS sequence"/>
</dbReference>
<dbReference type="RefSeq" id="WP_076549524.1">
    <property type="nucleotide sequence ID" value="NZ_FTOL01000001.1"/>
</dbReference>
<protein>
    <submittedName>
        <fullName evidence="1">Uncharacterized protein</fullName>
    </submittedName>
</protein>
<reference evidence="2" key="1">
    <citation type="submission" date="2017-01" db="EMBL/GenBank/DDBJ databases">
        <authorList>
            <person name="Varghese N."/>
            <person name="Submissions S."/>
        </authorList>
    </citation>
    <scope>NUCLEOTIDE SEQUENCE [LARGE SCALE GENOMIC DNA]</scope>
    <source>
        <strain evidence="2">DSM 18017</strain>
    </source>
</reference>
<dbReference type="OrthoDB" id="1242818at2"/>
<sequence>MEDNKLTTREELKTYFETGKYPTQSQFSDLIDSLKHKQDTLSNDEMVMFANNLAKLNNGFVSCSLIDDLEISIVVSQQNREDQVIKLDNTYNMEKKHYFFGAGPYTIKAKDFSKEKLKENEYYILRYQIEQSWSFNRLYGNNLPKIYDGFEFGKLINRGFGLQITKQNFGGKVDIVNTNIKFVNNTDIPIQYKLEANYWNNQYTDKDTVTDHYSLDDAFSLYYKANLEKAPQSIECKLYDIDKDILVATGFLNAGYNLERAWGGGGIIGIRNIRIECDYITSK</sequence>
<gene>
    <name evidence="1" type="ORF">SAMN05421786_101420</name>
</gene>
<proteinExistence type="predicted"/>
<name>A0A1N7KEK2_9FLAO</name>
<dbReference type="AlphaFoldDB" id="A0A1N7KEK2"/>
<dbReference type="STRING" id="373668.SAMN05421786_101420"/>
<evidence type="ECO:0000313" key="1">
    <source>
        <dbReference type="EMBL" id="SIS60038.1"/>
    </source>
</evidence>